<evidence type="ECO:0000256" key="1">
    <source>
        <dbReference type="ARBA" id="ARBA00022679"/>
    </source>
</evidence>
<name>A0ABW3MSG6_9MICO</name>
<comment type="caution">
    <text evidence="2">The sequence shown here is derived from an EMBL/GenBank/DDBJ whole genome shotgun (WGS) entry which is preliminary data.</text>
</comment>
<dbReference type="PANTHER" id="PTHR48207:SF4">
    <property type="entry name" value="BLL6097 PROTEIN"/>
    <property type="match status" value="1"/>
</dbReference>
<dbReference type="InterPro" id="IPR044855">
    <property type="entry name" value="CoA-Trfase_III_dom3_sf"/>
</dbReference>
<dbReference type="Gene3D" id="3.30.1540.10">
    <property type="entry name" value="formyl-coa transferase, domain 3"/>
    <property type="match status" value="1"/>
</dbReference>
<keyword evidence="1 2" id="KW-0808">Transferase</keyword>
<dbReference type="InterPro" id="IPR050483">
    <property type="entry name" value="CoA-transferase_III_domain"/>
</dbReference>
<evidence type="ECO:0000313" key="3">
    <source>
        <dbReference type="Proteomes" id="UP001597046"/>
    </source>
</evidence>
<dbReference type="GO" id="GO:0016740">
    <property type="term" value="F:transferase activity"/>
    <property type="evidence" value="ECO:0007669"/>
    <property type="project" value="UniProtKB-KW"/>
</dbReference>
<dbReference type="InterPro" id="IPR003673">
    <property type="entry name" value="CoA-Trfase_fam_III"/>
</dbReference>
<keyword evidence="3" id="KW-1185">Reference proteome</keyword>
<dbReference type="InterPro" id="IPR023606">
    <property type="entry name" value="CoA-Trfase_III_dom_1_sf"/>
</dbReference>
<accession>A0ABW3MSG6</accession>
<dbReference type="RefSeq" id="WP_386051073.1">
    <property type="nucleotide sequence ID" value="NZ_JBHTKH010000002.1"/>
</dbReference>
<dbReference type="SUPFAM" id="SSF89796">
    <property type="entry name" value="CoA-transferase family III (CaiB/BaiF)"/>
    <property type="match status" value="1"/>
</dbReference>
<dbReference type="PANTHER" id="PTHR48207">
    <property type="entry name" value="SUCCINATE--HYDROXYMETHYLGLUTARATE COA-TRANSFERASE"/>
    <property type="match status" value="1"/>
</dbReference>
<evidence type="ECO:0000313" key="2">
    <source>
        <dbReference type="EMBL" id="MFD1053520.1"/>
    </source>
</evidence>
<dbReference type="Pfam" id="PF02515">
    <property type="entry name" value="CoA_transf_3"/>
    <property type="match status" value="1"/>
</dbReference>
<proteinExistence type="predicted"/>
<gene>
    <name evidence="2" type="ORF">ACFQ2V_04305</name>
</gene>
<protein>
    <submittedName>
        <fullName evidence="2">CaiB/BaiF CoA transferase family protein</fullName>
    </submittedName>
</protein>
<dbReference type="Gene3D" id="3.40.50.10540">
    <property type="entry name" value="Crotonobetainyl-coa:carnitine coa-transferase, domain 1"/>
    <property type="match status" value="1"/>
</dbReference>
<dbReference type="Proteomes" id="UP001597046">
    <property type="component" value="Unassembled WGS sequence"/>
</dbReference>
<organism evidence="2 3">
    <name type="scientific">Terrabacter terrigena</name>
    <dbReference type="NCBI Taxonomy" id="574718"/>
    <lineage>
        <taxon>Bacteria</taxon>
        <taxon>Bacillati</taxon>
        <taxon>Actinomycetota</taxon>
        <taxon>Actinomycetes</taxon>
        <taxon>Micrococcales</taxon>
        <taxon>Intrasporangiaceae</taxon>
        <taxon>Terrabacter</taxon>
    </lineage>
</organism>
<sequence>MTTAELPATDTPLALDGIRVLDFTQMMLGPFATQILADLGADVIKVERPKVGEWERGLTFAGKLVDGDSAAFIAMNRNKRSVAIDLKSADARDALLKLARTCDVVVENFRPGVMDRLGLGYEDFRRVRPDIIYCSGSGWGQRTKYAQMNRPGQDLLIQAATGLALNTGSAGDPPVAAGTSICDATGALTLANGILAALLARARHGIGQRVEVDLYHATMAILTQEISAMVNHGIEFTRSAAGIAQPWLSAPFGIYRASDGWIALAMGDLSAVAEVFDDATIADQDPWSDRDAIKRRLDELTPHRSTDDWLAGLLAAGLWAAPVRTMKDAVDELVADGSPMIVDIEHSSGRPVQLVGCPITLSETPWRQRLRPPTVGEHTAEVLGEVLDEDELERLREAGSL</sequence>
<dbReference type="EMBL" id="JBHTKH010000002">
    <property type="protein sequence ID" value="MFD1053520.1"/>
    <property type="molecule type" value="Genomic_DNA"/>
</dbReference>
<reference evidence="3" key="1">
    <citation type="journal article" date="2019" name="Int. J. Syst. Evol. Microbiol.">
        <title>The Global Catalogue of Microorganisms (GCM) 10K type strain sequencing project: providing services to taxonomists for standard genome sequencing and annotation.</title>
        <authorList>
            <consortium name="The Broad Institute Genomics Platform"/>
            <consortium name="The Broad Institute Genome Sequencing Center for Infectious Disease"/>
            <person name="Wu L."/>
            <person name="Ma J."/>
        </authorList>
    </citation>
    <scope>NUCLEOTIDE SEQUENCE [LARGE SCALE GENOMIC DNA]</scope>
    <source>
        <strain evidence="3">CCUG 57508</strain>
    </source>
</reference>